<proteinExistence type="predicted"/>
<reference evidence="3 4" key="1">
    <citation type="submission" date="2019-07" db="EMBL/GenBank/DDBJ databases">
        <title>Genomic Encyclopedia of Archaeal and Bacterial Type Strains, Phase II (KMG-II): from individual species to whole genera.</title>
        <authorList>
            <person name="Goeker M."/>
        </authorList>
    </citation>
    <scope>NUCLEOTIDE SEQUENCE [LARGE SCALE GENOMIC DNA]</scope>
    <source>
        <strain evidence="3 4">DSM 18850</strain>
    </source>
</reference>
<dbReference type="Gene3D" id="2.30.42.10">
    <property type="match status" value="1"/>
</dbReference>
<dbReference type="GO" id="GO:0030288">
    <property type="term" value="C:outer membrane-bounded periplasmic space"/>
    <property type="evidence" value="ECO:0007669"/>
    <property type="project" value="TreeGrafter"/>
</dbReference>
<gene>
    <name evidence="3" type="ORF">BC792_10996</name>
</gene>
<dbReference type="PROSITE" id="PS51257">
    <property type="entry name" value="PROKAR_LIPOPROTEIN"/>
    <property type="match status" value="1"/>
</dbReference>
<accession>A0A5S5DIW7</accession>
<sequence length="499" mass="55823">MKTMKYIAVMGMAFFLFACKKEVAPPEPKPEPVEDTKEQLIRDSIYYYYNLYSLWTERVPDHDVLRTFTANYSSYDAVLTALKALTPAHPGYRQSGGYIDRFSYYTEISAGGQVSRYGHFRMDNNDGYGLYISFGVTTDTTANPVIHFVEGGSPAQKAGIKRGHIITALNGDDKLAVKVREGINEKGEIVYYIDDQAAYTDVVTKLSNALERSALTLTIETASGSSQDYALQYTTYAIDPVVADTVYKFPSKNIGYLAFSSFEEVDNNSPNHQKFEKIFTSFKEGGITELILDMRYNTGGYVSTAEYLANKIIHPAGDGQLMFTYEVNDYLTRYKTGRNAEFADVYFSRNNDLSLQTVYVLVTESTASAAELLISVLKPYLDVRLIAETNRTYGKPVGFFEQKVHSTISLWVTSFKTINKDGYTDFWDGMAVDRSNVEDYIFKDFGDPTESMIAAALDLAGVRTSSSNKASINRSATPARVSKSKLGVVNQVEERNMLK</sequence>
<keyword evidence="1" id="KW-0732">Signal</keyword>
<dbReference type="EMBL" id="VNHX01000009">
    <property type="protein sequence ID" value="TYP95900.1"/>
    <property type="molecule type" value="Genomic_DNA"/>
</dbReference>
<dbReference type="AlphaFoldDB" id="A0A5S5DIW7"/>
<dbReference type="InterPro" id="IPR029045">
    <property type="entry name" value="ClpP/crotonase-like_dom_sf"/>
</dbReference>
<dbReference type="Pfam" id="PF03572">
    <property type="entry name" value="Peptidase_S41"/>
    <property type="match status" value="1"/>
</dbReference>
<dbReference type="Proteomes" id="UP000325105">
    <property type="component" value="Unassembled WGS sequence"/>
</dbReference>
<dbReference type="Gene3D" id="3.90.226.10">
    <property type="entry name" value="2-enoyl-CoA Hydratase, Chain A, domain 1"/>
    <property type="match status" value="1"/>
</dbReference>
<dbReference type="GO" id="GO:0007165">
    <property type="term" value="P:signal transduction"/>
    <property type="evidence" value="ECO:0007669"/>
    <property type="project" value="TreeGrafter"/>
</dbReference>
<dbReference type="SMART" id="SM00245">
    <property type="entry name" value="TSPc"/>
    <property type="match status" value="1"/>
</dbReference>
<organism evidence="3 4">
    <name type="scientific">Sphingobacterium allocomposti</name>
    <dbReference type="NCBI Taxonomy" id="415956"/>
    <lineage>
        <taxon>Bacteria</taxon>
        <taxon>Pseudomonadati</taxon>
        <taxon>Bacteroidota</taxon>
        <taxon>Sphingobacteriia</taxon>
        <taxon>Sphingobacteriales</taxon>
        <taxon>Sphingobacteriaceae</taxon>
        <taxon>Sphingobacterium</taxon>
    </lineage>
</organism>
<protein>
    <submittedName>
        <fullName evidence="3">Peptidase S41-like protein</fullName>
    </submittedName>
</protein>
<dbReference type="SUPFAM" id="SSF50156">
    <property type="entry name" value="PDZ domain-like"/>
    <property type="match status" value="1"/>
</dbReference>
<name>A0A5S5DIW7_9SPHI</name>
<evidence type="ECO:0000313" key="4">
    <source>
        <dbReference type="Proteomes" id="UP000325105"/>
    </source>
</evidence>
<feature type="domain" description="Tail specific protease" evidence="2">
    <location>
        <begin position="224"/>
        <end position="425"/>
    </location>
</feature>
<dbReference type="GO" id="GO:0006508">
    <property type="term" value="P:proteolysis"/>
    <property type="evidence" value="ECO:0007669"/>
    <property type="project" value="InterPro"/>
</dbReference>
<dbReference type="PANTHER" id="PTHR32060:SF30">
    <property type="entry name" value="CARBOXY-TERMINAL PROCESSING PROTEASE CTPA"/>
    <property type="match status" value="1"/>
</dbReference>
<evidence type="ECO:0000256" key="1">
    <source>
        <dbReference type="SAM" id="SignalP"/>
    </source>
</evidence>
<evidence type="ECO:0000259" key="2">
    <source>
        <dbReference type="SMART" id="SM00245"/>
    </source>
</evidence>
<dbReference type="InterPro" id="IPR036034">
    <property type="entry name" value="PDZ_sf"/>
</dbReference>
<dbReference type="RefSeq" id="WP_170249996.1">
    <property type="nucleotide sequence ID" value="NZ_VNHX01000009.1"/>
</dbReference>
<dbReference type="GO" id="GO:0008236">
    <property type="term" value="F:serine-type peptidase activity"/>
    <property type="evidence" value="ECO:0007669"/>
    <property type="project" value="InterPro"/>
</dbReference>
<evidence type="ECO:0000313" key="3">
    <source>
        <dbReference type="EMBL" id="TYP95900.1"/>
    </source>
</evidence>
<dbReference type="Gene3D" id="3.30.750.170">
    <property type="match status" value="1"/>
</dbReference>
<feature type="chain" id="PRO_5024394007" evidence="1">
    <location>
        <begin position="21"/>
        <end position="499"/>
    </location>
</feature>
<keyword evidence="4" id="KW-1185">Reference proteome</keyword>
<dbReference type="InterPro" id="IPR005151">
    <property type="entry name" value="Tail-specific_protease"/>
</dbReference>
<feature type="signal peptide" evidence="1">
    <location>
        <begin position="1"/>
        <end position="20"/>
    </location>
</feature>
<dbReference type="GO" id="GO:0004175">
    <property type="term" value="F:endopeptidase activity"/>
    <property type="evidence" value="ECO:0007669"/>
    <property type="project" value="TreeGrafter"/>
</dbReference>
<comment type="caution">
    <text evidence="3">The sequence shown here is derived from an EMBL/GenBank/DDBJ whole genome shotgun (WGS) entry which is preliminary data.</text>
</comment>
<dbReference type="PANTHER" id="PTHR32060">
    <property type="entry name" value="TAIL-SPECIFIC PROTEASE"/>
    <property type="match status" value="1"/>
</dbReference>
<dbReference type="SUPFAM" id="SSF52096">
    <property type="entry name" value="ClpP/crotonase"/>
    <property type="match status" value="1"/>
</dbReference>